<reference evidence="1 2" key="1">
    <citation type="submission" date="2013-06" db="EMBL/GenBank/DDBJ databases">
        <title>The Genome Sequence of Acinetobacter gyllenbergii CIP 110306.</title>
        <authorList>
            <consortium name="The Broad Institute Genome Sequencing Platform"/>
            <consortium name="The Broad Institute Genome Sequencing Center for Infectious Disease"/>
            <person name="Cerqueira G."/>
            <person name="Feldgarden M."/>
            <person name="Courvalin P."/>
            <person name="Perichon B."/>
            <person name="Grillot-Courvalin C."/>
            <person name="Clermont D."/>
            <person name="Rocha E."/>
            <person name="Yoon E.-J."/>
            <person name="Nemec A."/>
            <person name="Young S.K."/>
            <person name="Zeng Q."/>
            <person name="Gargeya S."/>
            <person name="Fitzgerald M."/>
            <person name="Abouelleil A."/>
            <person name="Alvarado L."/>
            <person name="Berlin A.M."/>
            <person name="Chapman S.B."/>
            <person name="Dewar J."/>
            <person name="Goldberg J."/>
            <person name="Griggs A."/>
            <person name="Gujja S."/>
            <person name="Hansen M."/>
            <person name="Howarth C."/>
            <person name="Imamovic A."/>
            <person name="Larimer J."/>
            <person name="McCowan C."/>
            <person name="Murphy C."/>
            <person name="Pearson M."/>
            <person name="Priest M."/>
            <person name="Roberts A."/>
            <person name="Saif S."/>
            <person name="Shea T."/>
            <person name="Sykes S."/>
            <person name="Wortman J."/>
            <person name="Nusbaum C."/>
            <person name="Birren B."/>
        </authorList>
    </citation>
    <scope>NUCLEOTIDE SEQUENCE [LARGE SCALE GENOMIC DNA]</scope>
    <source>
        <strain evidence="1 2">CIP 110306</strain>
    </source>
</reference>
<dbReference type="AlphaFoldDB" id="A0A829HAV0"/>
<dbReference type="RefSeq" id="WP_016660702.1">
    <property type="nucleotide sequence ID" value="NZ_ASQH01000012.1"/>
</dbReference>
<evidence type="ECO:0000313" key="1">
    <source>
        <dbReference type="EMBL" id="EPF69476.1"/>
    </source>
</evidence>
<accession>A0A829HAV0</accession>
<evidence type="ECO:0000313" key="2">
    <source>
        <dbReference type="Proteomes" id="UP000014523"/>
    </source>
</evidence>
<gene>
    <name evidence="1" type="ORF">F957_04047</name>
</gene>
<dbReference type="Proteomes" id="UP000014523">
    <property type="component" value="Unassembled WGS sequence"/>
</dbReference>
<proteinExistence type="predicted"/>
<comment type="caution">
    <text evidence="1">The sequence shown here is derived from an EMBL/GenBank/DDBJ whole genome shotgun (WGS) entry which is preliminary data.</text>
</comment>
<protein>
    <submittedName>
        <fullName evidence="1">Uncharacterized protein</fullName>
    </submittedName>
</protein>
<sequence length="175" mass="20061">MNLINLLEKISINNQKIYGESSFLIKKSEPDNDQFLIYKNSIPECDFNIDIGGNINDFLGSDSIQEIQYMFSDIFDRDSTVFLTQHDTNIVYIENESGKVGACIAGDTLHIISKNIYGFLEAINLIQELIINKYNLNPRKDSGGYVEGFIKEVRANLEIQAAVEDIEYFIEFFYE</sequence>
<organism evidence="1 2">
    <name type="scientific">Acinetobacter gyllenbergii CIP 110306 = MTCC 11365</name>
    <dbReference type="NCBI Taxonomy" id="1217657"/>
    <lineage>
        <taxon>Bacteria</taxon>
        <taxon>Pseudomonadati</taxon>
        <taxon>Pseudomonadota</taxon>
        <taxon>Gammaproteobacteria</taxon>
        <taxon>Moraxellales</taxon>
        <taxon>Moraxellaceae</taxon>
        <taxon>Acinetobacter</taxon>
    </lineage>
</organism>
<name>A0A829HAV0_9GAMM</name>
<dbReference type="EMBL" id="ATGG01000061">
    <property type="protein sequence ID" value="EPF69476.1"/>
    <property type="molecule type" value="Genomic_DNA"/>
</dbReference>
<keyword evidence="2" id="KW-1185">Reference proteome</keyword>